<dbReference type="EMBL" id="CABBZR010000002">
    <property type="protein sequence ID" value="VSJ51207.1"/>
    <property type="molecule type" value="Genomic_DNA"/>
</dbReference>
<keyword evidence="5 6" id="KW-0472">Membrane</keyword>
<evidence type="ECO:0000313" key="8">
    <source>
        <dbReference type="EMBL" id="VSJ51207.1"/>
    </source>
</evidence>
<reference evidence="8 10" key="2">
    <citation type="submission" date="2019-04" db="EMBL/GenBank/DDBJ databases">
        <authorList>
            <consortium name="Pathogen Informatics"/>
        </authorList>
    </citation>
    <scope>NUCLEOTIDE SEQUENCE [LARGE SCALE GENOMIC DNA]</scope>
    <source>
        <strain evidence="8 10">GPSC38</strain>
    </source>
</reference>
<dbReference type="EMBL" id="CKTV01000002">
    <property type="protein sequence ID" value="CJA27513.1"/>
    <property type="molecule type" value="Genomic_DNA"/>
</dbReference>
<dbReference type="Proteomes" id="UP000314170">
    <property type="component" value="Unassembled WGS sequence"/>
</dbReference>
<evidence type="ECO:0000256" key="4">
    <source>
        <dbReference type="ARBA" id="ARBA00022989"/>
    </source>
</evidence>
<gene>
    <name evidence="8" type="primary">sstT_2</name>
    <name evidence="7" type="synonym">sstT_1</name>
    <name evidence="7" type="ORF">ERS021383_00115</name>
    <name evidence="8" type="ORF">SAMEA104154639_00557</name>
</gene>
<keyword evidence="4 6" id="KW-1133">Transmembrane helix</keyword>
<evidence type="ECO:0000313" key="7">
    <source>
        <dbReference type="EMBL" id="CJA27513.1"/>
    </source>
</evidence>
<keyword evidence="3 6" id="KW-0812">Transmembrane</keyword>
<feature type="transmembrane region" description="Helical" evidence="6">
    <location>
        <begin position="125"/>
        <end position="145"/>
    </location>
</feature>
<dbReference type="PANTHER" id="PTHR42865">
    <property type="entry name" value="PROTON/GLUTAMATE-ASPARTATE SYMPORTER"/>
    <property type="match status" value="1"/>
</dbReference>
<evidence type="ECO:0000256" key="2">
    <source>
        <dbReference type="ARBA" id="ARBA00022448"/>
    </source>
</evidence>
<accession>A0A0T8QRN0</accession>
<dbReference type="GO" id="GO:0005886">
    <property type="term" value="C:plasma membrane"/>
    <property type="evidence" value="ECO:0007669"/>
    <property type="project" value="TreeGrafter"/>
</dbReference>
<reference evidence="7 9" key="1">
    <citation type="submission" date="2015-03" db="EMBL/GenBank/DDBJ databases">
        <authorList>
            <consortium name="Pathogen Informatics"/>
            <person name="Murphy D."/>
        </authorList>
    </citation>
    <scope>NUCLEOTIDE SEQUENCE [LARGE SCALE GENOMIC DNA]</scope>
    <source>
        <strain evidence="7 9">SMRU1873</strain>
    </source>
</reference>
<organism evidence="8 10">
    <name type="scientific">Streptococcus pneumoniae</name>
    <dbReference type="NCBI Taxonomy" id="1313"/>
    <lineage>
        <taxon>Bacteria</taxon>
        <taxon>Bacillati</taxon>
        <taxon>Bacillota</taxon>
        <taxon>Bacilli</taxon>
        <taxon>Lactobacillales</taxon>
        <taxon>Streptococcaceae</taxon>
        <taxon>Streptococcus</taxon>
    </lineage>
</organism>
<proteinExistence type="predicted"/>
<dbReference type="AlphaFoldDB" id="A0A0T8QRN0"/>
<protein>
    <submittedName>
        <fullName evidence="8">Dicarboxylate/amino acid:cation (Na+ or H+) symporter family protein</fullName>
    </submittedName>
</protein>
<dbReference type="Gene3D" id="1.10.3860.10">
    <property type="entry name" value="Sodium:dicarboxylate symporter"/>
    <property type="match status" value="1"/>
</dbReference>
<evidence type="ECO:0000256" key="3">
    <source>
        <dbReference type="ARBA" id="ARBA00022692"/>
    </source>
</evidence>
<keyword evidence="2" id="KW-0813">Transport</keyword>
<evidence type="ECO:0000256" key="6">
    <source>
        <dbReference type="SAM" id="Phobius"/>
    </source>
</evidence>
<dbReference type="InterPro" id="IPR001991">
    <property type="entry name" value="Na-dicarboxylate_symporter"/>
</dbReference>
<evidence type="ECO:0000313" key="10">
    <source>
        <dbReference type="Proteomes" id="UP000314170"/>
    </source>
</evidence>
<sequence>MIGTFAAALVAVLASFIVPIEITLNSANTEIAPPDGIGQVLSNLLLKLVDSPVNALLTANYIGILSWAVIFGIAMREASKNSKELLKTIADVTSKIVEWIINLAPFGILGLVFKTISDKGVGSLANYGILLVLLVTTMLFVALVVTL</sequence>
<feature type="transmembrane region" description="Helical" evidence="6">
    <location>
        <begin position="96"/>
        <end position="113"/>
    </location>
</feature>
<evidence type="ECO:0000256" key="1">
    <source>
        <dbReference type="ARBA" id="ARBA00004141"/>
    </source>
</evidence>
<dbReference type="SUPFAM" id="SSF118215">
    <property type="entry name" value="Proton glutamate symport protein"/>
    <property type="match status" value="1"/>
</dbReference>
<comment type="subcellular location">
    <subcellularLocation>
        <location evidence="1">Membrane</location>
        <topology evidence="1">Multi-pass membrane protein</topology>
    </subcellularLocation>
</comment>
<dbReference type="InterPro" id="IPR036458">
    <property type="entry name" value="Na:dicarbo_symporter_sf"/>
</dbReference>
<dbReference type="PANTHER" id="PTHR42865:SF8">
    <property type="entry name" value="SERINE_THREONINE TRANSPORTER SSTT"/>
    <property type="match status" value="1"/>
</dbReference>
<name>A0A0T8QRN0_STREE</name>
<dbReference type="GO" id="GO:0032329">
    <property type="term" value="P:serine transport"/>
    <property type="evidence" value="ECO:0007669"/>
    <property type="project" value="TreeGrafter"/>
</dbReference>
<dbReference type="GO" id="GO:0005295">
    <property type="term" value="F:neutral L-amino acid:sodium symporter activity"/>
    <property type="evidence" value="ECO:0007669"/>
    <property type="project" value="TreeGrafter"/>
</dbReference>
<dbReference type="Pfam" id="PF00375">
    <property type="entry name" value="SDF"/>
    <property type="match status" value="1"/>
</dbReference>
<dbReference type="Proteomes" id="UP000043005">
    <property type="component" value="Unassembled WGS sequence"/>
</dbReference>
<evidence type="ECO:0000256" key="5">
    <source>
        <dbReference type="ARBA" id="ARBA00023136"/>
    </source>
</evidence>
<evidence type="ECO:0000313" key="9">
    <source>
        <dbReference type="Proteomes" id="UP000043005"/>
    </source>
</evidence>
<feature type="transmembrane region" description="Helical" evidence="6">
    <location>
        <begin position="53"/>
        <end position="75"/>
    </location>
</feature>